<keyword evidence="3" id="KW-1185">Reference proteome</keyword>
<gene>
    <name evidence="2" type="ORF">COLSTE_00508</name>
</gene>
<evidence type="ECO:0000313" key="2">
    <source>
        <dbReference type="EMBL" id="EEA91254.1"/>
    </source>
</evidence>
<comment type="caution">
    <text evidence="2">The sequence shown here is derived from an EMBL/GenBank/DDBJ whole genome shotgun (WGS) entry which is preliminary data.</text>
</comment>
<name>B6G8W7_9ACTN</name>
<dbReference type="AlphaFoldDB" id="B6G8W7"/>
<reference evidence="2 3" key="1">
    <citation type="submission" date="2008-10" db="EMBL/GenBank/DDBJ databases">
        <title>Draft genome sequence of Collinsella stercoris (DSM 13279).</title>
        <authorList>
            <person name="Sudarsanam P."/>
            <person name="Ley R."/>
            <person name="Guruge J."/>
            <person name="Turnbaugh P.J."/>
            <person name="Mahowald M."/>
            <person name="Liep D."/>
            <person name="Gordon J."/>
        </authorList>
    </citation>
    <scope>NUCLEOTIDE SEQUENCE [LARGE SCALE GENOMIC DNA]</scope>
    <source>
        <strain evidence="2 3">DSM 13279</strain>
    </source>
</reference>
<reference evidence="2 3" key="2">
    <citation type="submission" date="2008-10" db="EMBL/GenBank/DDBJ databases">
        <authorList>
            <person name="Fulton L."/>
            <person name="Clifton S."/>
            <person name="Fulton B."/>
            <person name="Xu J."/>
            <person name="Minx P."/>
            <person name="Pepin K.H."/>
            <person name="Johnson M."/>
            <person name="Thiruvilangam P."/>
            <person name="Bhonagiri V."/>
            <person name="Nash W.E."/>
            <person name="Mardis E.R."/>
            <person name="Wilson R.K."/>
        </authorList>
    </citation>
    <scope>NUCLEOTIDE SEQUENCE [LARGE SCALE GENOMIC DNA]</scope>
    <source>
        <strain evidence="2 3">DSM 13279</strain>
    </source>
</reference>
<feature type="transmembrane region" description="Helical" evidence="1">
    <location>
        <begin position="83"/>
        <end position="102"/>
    </location>
</feature>
<evidence type="ECO:0000256" key="1">
    <source>
        <dbReference type="SAM" id="Phobius"/>
    </source>
</evidence>
<dbReference type="Proteomes" id="UP000003560">
    <property type="component" value="Unassembled WGS sequence"/>
</dbReference>
<dbReference type="InterPro" id="IPR021299">
    <property type="entry name" value="DUF2871"/>
</dbReference>
<proteinExistence type="predicted"/>
<dbReference type="HOGENOM" id="CLU_124870_0_0_11"/>
<evidence type="ECO:0000313" key="3">
    <source>
        <dbReference type="Proteomes" id="UP000003560"/>
    </source>
</evidence>
<feature type="transmembrane region" description="Helical" evidence="1">
    <location>
        <begin position="48"/>
        <end position="71"/>
    </location>
</feature>
<dbReference type="Pfam" id="PF11070">
    <property type="entry name" value="DUF2871"/>
    <property type="match status" value="1"/>
</dbReference>
<organism evidence="2 3">
    <name type="scientific">Collinsella stercoris DSM 13279</name>
    <dbReference type="NCBI Taxonomy" id="445975"/>
    <lineage>
        <taxon>Bacteria</taxon>
        <taxon>Bacillati</taxon>
        <taxon>Actinomycetota</taxon>
        <taxon>Coriobacteriia</taxon>
        <taxon>Coriobacteriales</taxon>
        <taxon>Coriobacteriaceae</taxon>
        <taxon>Collinsella</taxon>
    </lineage>
</organism>
<accession>B6G8W7</accession>
<feature type="transmembrane region" description="Helical" evidence="1">
    <location>
        <begin position="18"/>
        <end position="36"/>
    </location>
</feature>
<keyword evidence="1" id="KW-0472">Membrane</keyword>
<feature type="transmembrane region" description="Helical" evidence="1">
    <location>
        <begin position="122"/>
        <end position="144"/>
    </location>
</feature>
<sequence>MTARWDGRDREAALMKRYANSALLYAVLAMVGGVFFREFTKFNGFDGVTTLAFVHTHYFALGMIMFLLFLVLEKTLHIADRSVSRAVVAYHVGLNVTALMLVVRGVPQVLGIDLARGMDAAISGIAGLGHIVLGVSIVLILLGVKRAVARAEKR</sequence>
<dbReference type="STRING" id="445975.COLSTE_00508"/>
<keyword evidence="1" id="KW-1133">Transmembrane helix</keyword>
<dbReference type="eggNOG" id="ENOG5032RUD">
    <property type="taxonomic scope" value="Bacteria"/>
</dbReference>
<protein>
    <recommendedName>
        <fullName evidence="4">DUF2871 domain-containing protein</fullName>
    </recommendedName>
</protein>
<keyword evidence="1" id="KW-0812">Transmembrane</keyword>
<dbReference type="EMBL" id="ABXJ01000029">
    <property type="protein sequence ID" value="EEA91254.1"/>
    <property type="molecule type" value="Genomic_DNA"/>
</dbReference>
<evidence type="ECO:0008006" key="4">
    <source>
        <dbReference type="Google" id="ProtNLM"/>
    </source>
</evidence>